<feature type="region of interest" description="Disordered" evidence="1">
    <location>
        <begin position="1"/>
        <end position="49"/>
    </location>
</feature>
<evidence type="ECO:0000256" key="1">
    <source>
        <dbReference type="SAM" id="MobiDB-lite"/>
    </source>
</evidence>
<accession>A0A6A5TDU4</accession>
<name>A0A6A5TDU4_9PLEO</name>
<dbReference type="EMBL" id="ML977022">
    <property type="protein sequence ID" value="KAF1950781.1"/>
    <property type="molecule type" value="Genomic_DNA"/>
</dbReference>
<evidence type="ECO:0000313" key="3">
    <source>
        <dbReference type="Proteomes" id="UP000800035"/>
    </source>
</evidence>
<feature type="compositionally biased region" description="Acidic residues" evidence="1">
    <location>
        <begin position="137"/>
        <end position="152"/>
    </location>
</feature>
<dbReference type="AlphaFoldDB" id="A0A6A5TDU4"/>
<proteinExistence type="predicted"/>
<gene>
    <name evidence="2" type="ORF">CC80DRAFT_509360</name>
</gene>
<dbReference type="Proteomes" id="UP000800035">
    <property type="component" value="Unassembled WGS sequence"/>
</dbReference>
<keyword evidence="3" id="KW-1185">Reference proteome</keyword>
<feature type="region of interest" description="Disordered" evidence="1">
    <location>
        <begin position="189"/>
        <end position="213"/>
    </location>
</feature>
<sequence>MPPLPIEQDDTREQDVTTKTFPLPHSATSRPNHDNKVRAATEAAEQPQSLDGNVNTRESMLLAAKLLEDASGLIALLQQELQARDGTINDLREKLSHYEGAEACTEHNISEATANHNKERAKLTAQLEGTNDSVVHEEDEDQIQVEDDDSMEAEVYTPRSAEPRKANGKQTSGSKLVNSIDWVIYIPTDEPKNDKVQDGNDEEDNHHIEDDDHIQVFEALPSST</sequence>
<reference evidence="2" key="1">
    <citation type="journal article" date="2020" name="Stud. Mycol.">
        <title>101 Dothideomycetes genomes: a test case for predicting lifestyles and emergence of pathogens.</title>
        <authorList>
            <person name="Haridas S."/>
            <person name="Albert R."/>
            <person name="Binder M."/>
            <person name="Bloem J."/>
            <person name="Labutti K."/>
            <person name="Salamov A."/>
            <person name="Andreopoulos B."/>
            <person name="Baker S."/>
            <person name="Barry K."/>
            <person name="Bills G."/>
            <person name="Bluhm B."/>
            <person name="Cannon C."/>
            <person name="Castanera R."/>
            <person name="Culley D."/>
            <person name="Daum C."/>
            <person name="Ezra D."/>
            <person name="Gonzalez J."/>
            <person name="Henrissat B."/>
            <person name="Kuo A."/>
            <person name="Liang C."/>
            <person name="Lipzen A."/>
            <person name="Lutzoni F."/>
            <person name="Magnuson J."/>
            <person name="Mondo S."/>
            <person name="Nolan M."/>
            <person name="Ohm R."/>
            <person name="Pangilinan J."/>
            <person name="Park H.-J."/>
            <person name="Ramirez L."/>
            <person name="Alfaro M."/>
            <person name="Sun H."/>
            <person name="Tritt A."/>
            <person name="Yoshinaga Y."/>
            <person name="Zwiers L.-H."/>
            <person name="Turgeon B."/>
            <person name="Goodwin S."/>
            <person name="Spatafora J."/>
            <person name="Crous P."/>
            <person name="Grigoriev I."/>
        </authorList>
    </citation>
    <scope>NUCLEOTIDE SEQUENCE</scope>
    <source>
        <strain evidence="2">CBS 675.92</strain>
    </source>
</reference>
<feature type="region of interest" description="Disordered" evidence="1">
    <location>
        <begin position="126"/>
        <end position="173"/>
    </location>
</feature>
<evidence type="ECO:0000313" key="2">
    <source>
        <dbReference type="EMBL" id="KAF1950781.1"/>
    </source>
</evidence>
<protein>
    <submittedName>
        <fullName evidence="2">Uncharacterized protein</fullName>
    </submittedName>
</protein>
<organism evidence="2 3">
    <name type="scientific">Byssothecium circinans</name>
    <dbReference type="NCBI Taxonomy" id="147558"/>
    <lineage>
        <taxon>Eukaryota</taxon>
        <taxon>Fungi</taxon>
        <taxon>Dikarya</taxon>
        <taxon>Ascomycota</taxon>
        <taxon>Pezizomycotina</taxon>
        <taxon>Dothideomycetes</taxon>
        <taxon>Pleosporomycetidae</taxon>
        <taxon>Pleosporales</taxon>
        <taxon>Massarineae</taxon>
        <taxon>Massarinaceae</taxon>
        <taxon>Byssothecium</taxon>
    </lineage>
</organism>